<sequence length="332" mass="34935">MARPTALVVAPGRGSYGKTELGSLARAGVDLAPYDAIRRAAGKPTLSELDEADRFSPGTHLAGPNAAPLIYAASMADMAAIDADRVEVVAVTGNSMGWYTALAAAGAVTLEQGFRIADAMGVNSGRHGPGGQLVLQTLDDDWQPVPGLRDRVLKLATRTGMSVSIDLGGTIVLAGDEGAVKAFAADSPVPATRLAGHGPFHTALMVDSSAAAMAELPAAWFGNPDVPLIDGTSRIWQRWASPAEALWRYTFAAQILTAYDFARAIQVAVKEFAPDHIILLGPGDTLGGAIAQGLLGIRWLGMATKQDFVARQRENPFLISMARPDQRKLVTR</sequence>
<reference evidence="7" key="1">
    <citation type="journal article" date="2019" name="Int. J. Syst. Evol. Microbiol.">
        <title>The Global Catalogue of Microorganisms (GCM) 10K type strain sequencing project: providing services to taxonomists for standard genome sequencing and annotation.</title>
        <authorList>
            <consortium name="The Broad Institute Genomics Platform"/>
            <consortium name="The Broad Institute Genome Sequencing Center for Infectious Disease"/>
            <person name="Wu L."/>
            <person name="Ma J."/>
        </authorList>
    </citation>
    <scope>NUCLEOTIDE SEQUENCE [LARGE SCALE GENOMIC DNA]</scope>
    <source>
        <strain evidence="7">Q85</strain>
    </source>
</reference>
<feature type="domain" description="Malonyl-CoA:ACP transacylase (MAT)" evidence="5">
    <location>
        <begin position="56"/>
        <end position="326"/>
    </location>
</feature>
<protein>
    <recommendedName>
        <fullName evidence="1">[acyl-carrier-protein] S-malonyltransferase</fullName>
        <ecNumber evidence="1">2.3.1.39</ecNumber>
    </recommendedName>
</protein>
<dbReference type="InterPro" id="IPR001227">
    <property type="entry name" value="Ac_transferase_dom_sf"/>
</dbReference>
<dbReference type="RefSeq" id="WP_380940035.1">
    <property type="nucleotide sequence ID" value="NZ_JBHUFC010000003.1"/>
</dbReference>
<name>A0ABW4NFU1_9SPHN</name>
<dbReference type="SUPFAM" id="SSF52151">
    <property type="entry name" value="FabD/lysophospholipase-like"/>
    <property type="match status" value="1"/>
</dbReference>
<accession>A0ABW4NFU1</accession>
<dbReference type="PANTHER" id="PTHR42681:SF1">
    <property type="entry name" value="MALONYL-COA-ACYL CARRIER PROTEIN TRANSACYLASE, MITOCHONDRIAL"/>
    <property type="match status" value="1"/>
</dbReference>
<dbReference type="InterPro" id="IPR014043">
    <property type="entry name" value="Acyl_transferase_dom"/>
</dbReference>
<dbReference type="EC" id="2.3.1.39" evidence="1"/>
<evidence type="ECO:0000259" key="5">
    <source>
        <dbReference type="SMART" id="SM00827"/>
    </source>
</evidence>
<keyword evidence="3" id="KW-0012">Acyltransferase</keyword>
<gene>
    <name evidence="6" type="ORF">ACFSC3_08805</name>
</gene>
<dbReference type="Proteomes" id="UP001597283">
    <property type="component" value="Unassembled WGS sequence"/>
</dbReference>
<dbReference type="PANTHER" id="PTHR42681">
    <property type="entry name" value="MALONYL-COA-ACYL CARRIER PROTEIN TRANSACYLASE, MITOCHONDRIAL"/>
    <property type="match status" value="1"/>
</dbReference>
<proteinExistence type="predicted"/>
<organism evidence="6 7">
    <name type="scientific">Sphingomonas floccifaciens</name>
    <dbReference type="NCBI Taxonomy" id="1844115"/>
    <lineage>
        <taxon>Bacteria</taxon>
        <taxon>Pseudomonadati</taxon>
        <taxon>Pseudomonadota</taxon>
        <taxon>Alphaproteobacteria</taxon>
        <taxon>Sphingomonadales</taxon>
        <taxon>Sphingomonadaceae</taxon>
        <taxon>Sphingomonas</taxon>
    </lineage>
</organism>
<comment type="caution">
    <text evidence="6">The sequence shown here is derived from an EMBL/GenBank/DDBJ whole genome shotgun (WGS) entry which is preliminary data.</text>
</comment>
<dbReference type="SMART" id="SM00827">
    <property type="entry name" value="PKS_AT"/>
    <property type="match status" value="1"/>
</dbReference>
<dbReference type="InterPro" id="IPR050858">
    <property type="entry name" value="Mal-CoA-ACP_Trans/PKS_FabD"/>
</dbReference>
<evidence type="ECO:0000256" key="1">
    <source>
        <dbReference type="ARBA" id="ARBA00013258"/>
    </source>
</evidence>
<keyword evidence="2" id="KW-0808">Transferase</keyword>
<evidence type="ECO:0000256" key="2">
    <source>
        <dbReference type="ARBA" id="ARBA00022679"/>
    </source>
</evidence>
<keyword evidence="7" id="KW-1185">Reference proteome</keyword>
<evidence type="ECO:0000256" key="3">
    <source>
        <dbReference type="ARBA" id="ARBA00023315"/>
    </source>
</evidence>
<dbReference type="EMBL" id="JBHUFC010000003">
    <property type="protein sequence ID" value="MFD1787670.1"/>
    <property type="molecule type" value="Genomic_DNA"/>
</dbReference>
<dbReference type="InterPro" id="IPR016035">
    <property type="entry name" value="Acyl_Trfase/lysoPLipase"/>
</dbReference>
<comment type="catalytic activity">
    <reaction evidence="4">
        <text>holo-[ACP] + malonyl-CoA = malonyl-[ACP] + CoA</text>
        <dbReference type="Rhea" id="RHEA:41792"/>
        <dbReference type="Rhea" id="RHEA-COMP:9623"/>
        <dbReference type="Rhea" id="RHEA-COMP:9685"/>
        <dbReference type="ChEBI" id="CHEBI:57287"/>
        <dbReference type="ChEBI" id="CHEBI:57384"/>
        <dbReference type="ChEBI" id="CHEBI:64479"/>
        <dbReference type="ChEBI" id="CHEBI:78449"/>
        <dbReference type="EC" id="2.3.1.39"/>
    </reaction>
</comment>
<dbReference type="Gene3D" id="3.40.366.10">
    <property type="entry name" value="Malonyl-Coenzyme A Acyl Carrier Protein, domain 2"/>
    <property type="match status" value="1"/>
</dbReference>
<evidence type="ECO:0000313" key="7">
    <source>
        <dbReference type="Proteomes" id="UP001597283"/>
    </source>
</evidence>
<evidence type="ECO:0000313" key="6">
    <source>
        <dbReference type="EMBL" id="MFD1787670.1"/>
    </source>
</evidence>
<evidence type="ECO:0000256" key="4">
    <source>
        <dbReference type="ARBA" id="ARBA00048462"/>
    </source>
</evidence>